<name>A0A6J4V818_9CYAN</name>
<dbReference type="EC" id="2.4.2.-" evidence="4"/>
<evidence type="ECO:0000256" key="2">
    <source>
        <dbReference type="ARBA" id="ARBA00022962"/>
    </source>
</evidence>
<dbReference type="InterPro" id="IPR029055">
    <property type="entry name" value="Ntn_hydrolases_N"/>
</dbReference>
<evidence type="ECO:0000256" key="1">
    <source>
        <dbReference type="ARBA" id="ARBA00022679"/>
    </source>
</evidence>
<gene>
    <name evidence="4" type="ORF">AVDCRST_MAG81-1275</name>
</gene>
<dbReference type="Pfam" id="PF13522">
    <property type="entry name" value="GATase_6"/>
    <property type="match status" value="1"/>
</dbReference>
<dbReference type="Gene3D" id="3.60.20.10">
    <property type="entry name" value="Glutamine Phosphoribosylpyrophosphate, subunit 1, domain 1"/>
    <property type="match status" value="1"/>
</dbReference>
<dbReference type="PROSITE" id="PS51278">
    <property type="entry name" value="GATASE_TYPE_2"/>
    <property type="match status" value="1"/>
</dbReference>
<dbReference type="AlphaFoldDB" id="A0A6J4V818"/>
<dbReference type="GO" id="GO:0016757">
    <property type="term" value="F:glycosyltransferase activity"/>
    <property type="evidence" value="ECO:0007669"/>
    <property type="project" value="UniProtKB-KW"/>
</dbReference>
<evidence type="ECO:0000313" key="4">
    <source>
        <dbReference type="EMBL" id="CAA9568015.1"/>
    </source>
</evidence>
<accession>A0A6J4V818</accession>
<reference evidence="4" key="1">
    <citation type="submission" date="2020-02" db="EMBL/GenBank/DDBJ databases">
        <authorList>
            <person name="Meier V. D."/>
        </authorList>
    </citation>
    <scope>NUCLEOTIDE SEQUENCE</scope>
    <source>
        <strain evidence="4">AVDCRST_MAG81</strain>
    </source>
</reference>
<protein>
    <submittedName>
        <fullName evidence="4">Glutamine amidotransferase protein GlxB</fullName>
        <ecNumber evidence="4">2.4.2.-</ecNumber>
    </submittedName>
</protein>
<evidence type="ECO:0000259" key="3">
    <source>
        <dbReference type="PROSITE" id="PS51278"/>
    </source>
</evidence>
<keyword evidence="4" id="KW-0328">Glycosyltransferase</keyword>
<proteinExistence type="predicted"/>
<keyword evidence="1 4" id="KW-0808">Transferase</keyword>
<dbReference type="EMBL" id="CADCWO010000073">
    <property type="protein sequence ID" value="CAA9568015.1"/>
    <property type="molecule type" value="Genomic_DNA"/>
</dbReference>
<keyword evidence="2 4" id="KW-0315">Glutamine amidotransferase</keyword>
<dbReference type="InterPro" id="IPR017932">
    <property type="entry name" value="GATase_2_dom"/>
</dbReference>
<feature type="domain" description="Glutamine amidotransferase type-2" evidence="3">
    <location>
        <begin position="2"/>
        <end position="304"/>
    </location>
</feature>
<dbReference type="SUPFAM" id="SSF56235">
    <property type="entry name" value="N-terminal nucleophile aminohydrolases (Ntn hydrolases)"/>
    <property type="match status" value="1"/>
</dbReference>
<organism evidence="4">
    <name type="scientific">uncultured Synechococcales cyanobacterium</name>
    <dbReference type="NCBI Taxonomy" id="1936017"/>
    <lineage>
        <taxon>Bacteria</taxon>
        <taxon>Bacillati</taxon>
        <taxon>Cyanobacteriota</taxon>
        <taxon>Cyanophyceae</taxon>
        <taxon>Synechococcales</taxon>
        <taxon>environmental samples</taxon>
    </lineage>
</organism>
<sequence length="323" mass="36089">MCGIAGILYRHPEQYQRLGKDLLSLIQPLETRGPDSCGVALYSSQGVPSHLKLLLHDDGNVQWHEVRRWLSQEVSIARSQVTTDMLQLILNLKDQPGLDLNRLCQQLETLFPTVHWASLGQALEIYKHVGSVAALGGKYELAHFVGSHGIGHTRMATESVVNTDHCHPFTASPDLAIVHNGQISNYYKLRYQLEQMGAVFRTHNDSEVIAHYIHYHRQSGQPLEAALDQLLQDIDGTYTILVATADQLALVRDQYAAKPAVIYESKEMVVIVSEYRAFLTLPDFDPTATVREPDAVEVNVWSVSPEMNQQHSAGSPPLTSLHR</sequence>
<dbReference type="PANTHER" id="PTHR11907">
    <property type="entry name" value="AMIDOPHOSPHORIBOSYLTRANSFERASE"/>
    <property type="match status" value="1"/>
</dbReference>